<feature type="compositionally biased region" description="Polar residues" evidence="5">
    <location>
        <begin position="118"/>
        <end position="130"/>
    </location>
</feature>
<dbReference type="Pfam" id="PF04377">
    <property type="entry name" value="ATE_C"/>
    <property type="match status" value="1"/>
</dbReference>
<evidence type="ECO:0000256" key="1">
    <source>
        <dbReference type="ARBA" id="ARBA00009991"/>
    </source>
</evidence>
<feature type="region of interest" description="Disordered" evidence="5">
    <location>
        <begin position="263"/>
        <end position="292"/>
    </location>
</feature>
<dbReference type="EC" id="2.3.2.8" evidence="2"/>
<keyword evidence="3" id="KW-0808">Transferase</keyword>
<evidence type="ECO:0000313" key="9">
    <source>
        <dbReference type="Proteomes" id="UP001190700"/>
    </source>
</evidence>
<reference evidence="8 9" key="1">
    <citation type="journal article" date="2015" name="Genome Biol. Evol.">
        <title>Comparative Genomics of a Bacterivorous Green Alga Reveals Evolutionary Causalities and Consequences of Phago-Mixotrophic Mode of Nutrition.</title>
        <authorList>
            <person name="Burns J.A."/>
            <person name="Paasch A."/>
            <person name="Narechania A."/>
            <person name="Kim E."/>
        </authorList>
    </citation>
    <scope>NUCLEOTIDE SEQUENCE [LARGE SCALE GENOMIC DNA]</scope>
    <source>
        <strain evidence="8 9">PLY_AMNH</strain>
    </source>
</reference>
<dbReference type="InterPro" id="IPR007472">
    <property type="entry name" value="N-end_Aminoacyl_Trfase_C"/>
</dbReference>
<gene>
    <name evidence="8" type="ORF">CYMTET_26733</name>
</gene>
<accession>A0AAE0FRQ9</accession>
<dbReference type="Proteomes" id="UP001190700">
    <property type="component" value="Unassembled WGS sequence"/>
</dbReference>
<dbReference type="EMBL" id="LGRX02014487">
    <property type="protein sequence ID" value="KAK3264537.1"/>
    <property type="molecule type" value="Genomic_DNA"/>
</dbReference>
<feature type="region of interest" description="Disordered" evidence="5">
    <location>
        <begin position="118"/>
        <end position="145"/>
    </location>
</feature>
<dbReference type="PANTHER" id="PTHR21367">
    <property type="entry name" value="ARGININE-TRNA-PROTEIN TRANSFERASE 1"/>
    <property type="match status" value="1"/>
</dbReference>
<evidence type="ECO:0000313" key="8">
    <source>
        <dbReference type="EMBL" id="KAK3264537.1"/>
    </source>
</evidence>
<dbReference type="AlphaFoldDB" id="A0AAE0FRQ9"/>
<dbReference type="PANTHER" id="PTHR21367:SF1">
    <property type="entry name" value="ARGINYL-TRNA--PROTEIN TRANSFERASE 1"/>
    <property type="match status" value="1"/>
</dbReference>
<dbReference type="InterPro" id="IPR030700">
    <property type="entry name" value="N-end_Aminoacyl_Trfase"/>
</dbReference>
<dbReference type="GO" id="GO:0005737">
    <property type="term" value="C:cytoplasm"/>
    <property type="evidence" value="ECO:0007669"/>
    <property type="project" value="TreeGrafter"/>
</dbReference>
<keyword evidence="9" id="KW-1185">Reference proteome</keyword>
<evidence type="ECO:0000259" key="6">
    <source>
        <dbReference type="Pfam" id="PF04376"/>
    </source>
</evidence>
<dbReference type="GO" id="GO:0004057">
    <property type="term" value="F:arginyl-tRNA--protein transferase activity"/>
    <property type="evidence" value="ECO:0007669"/>
    <property type="project" value="UniProtKB-EC"/>
</dbReference>
<organism evidence="8 9">
    <name type="scientific">Cymbomonas tetramitiformis</name>
    <dbReference type="NCBI Taxonomy" id="36881"/>
    <lineage>
        <taxon>Eukaryota</taxon>
        <taxon>Viridiplantae</taxon>
        <taxon>Chlorophyta</taxon>
        <taxon>Pyramimonadophyceae</taxon>
        <taxon>Pyramimonadales</taxon>
        <taxon>Pyramimonadaceae</taxon>
        <taxon>Cymbomonas</taxon>
    </lineage>
</organism>
<comment type="similarity">
    <text evidence="1">Belongs to the R-transferase family.</text>
</comment>
<evidence type="ECO:0000256" key="4">
    <source>
        <dbReference type="ARBA" id="ARBA00023315"/>
    </source>
</evidence>
<dbReference type="Pfam" id="PF04376">
    <property type="entry name" value="ATE_N"/>
    <property type="match status" value="1"/>
</dbReference>
<keyword evidence="4" id="KW-0012">Acyltransferase</keyword>
<feature type="region of interest" description="Disordered" evidence="5">
    <location>
        <begin position="172"/>
        <end position="195"/>
    </location>
</feature>
<evidence type="ECO:0000256" key="5">
    <source>
        <dbReference type="SAM" id="MobiDB-lite"/>
    </source>
</evidence>
<name>A0AAE0FRQ9_9CHLO</name>
<feature type="compositionally biased region" description="Polar residues" evidence="5">
    <location>
        <begin position="274"/>
        <end position="283"/>
    </location>
</feature>
<proteinExistence type="inferred from homology"/>
<dbReference type="InterPro" id="IPR007471">
    <property type="entry name" value="N-end_Aminoacyl_Trfase_N"/>
</dbReference>
<evidence type="ECO:0000256" key="2">
    <source>
        <dbReference type="ARBA" id="ARBA00012025"/>
    </source>
</evidence>
<feature type="domain" description="N-end rule aminoacyl transferase C-terminal" evidence="7">
    <location>
        <begin position="374"/>
        <end position="457"/>
    </location>
</feature>
<dbReference type="SUPFAM" id="SSF55729">
    <property type="entry name" value="Acyl-CoA N-acyltransferases (Nat)"/>
    <property type="match status" value="1"/>
</dbReference>
<feature type="domain" description="N-end aminoacyl transferase N-terminal" evidence="6">
    <location>
        <begin position="17"/>
        <end position="88"/>
    </location>
</feature>
<dbReference type="InterPro" id="IPR016181">
    <property type="entry name" value="Acyl_CoA_acyltransferase"/>
</dbReference>
<evidence type="ECO:0000259" key="7">
    <source>
        <dbReference type="Pfam" id="PF04377"/>
    </source>
</evidence>
<comment type="caution">
    <text evidence="8">The sequence shown here is derived from an EMBL/GenBank/DDBJ whole genome shotgun (WGS) entry which is preliminary data.</text>
</comment>
<sequence length="609" mass="67194">MPPKVSIVQDHGEYAAPCGYCKSSGDTNIAHGMWAHRLTVEDYQALIDRGWRRSGTWIYKPNLQRTCCPPFTIRVDVREFESSKEHRKVMRRMEAFLELVAERGVGSTGSLKDLMQNSALSDASEPSTAPSGGVAGRAERPPPDDVCRHLQAALDEGMRRCISQGILPQETYPPCSVQDTSKGKQRVAKTAGPPGYSRAYSCAAPRAATGIAFRKHGNKIEASVVAESVMHSPAVQNAAQKAHLRISSDGGYINFWRAGEGGAASSSQGAQTARKATSSQAGPSVSRPASVAPVQPPDLTLFVLLENSARLRRDAWLMKTGPRHCQRRQADMKHDAGVRSREWRQADVKTEVRSRIGGQADVVVRGLCHRRPDVHRRLIAVGVVDILPHCLSSKYFFWDPDLAKLSLGKFSALQEIDWVARASRTCPKLTYYYLGFYIHSCPKMLYKAKYKPSSLLCPFTYRWVQLTQIKAKLDQPCTAPLLPDDAGVPTPTISWNGAVAPEMRQQVELIQSIIRSQILQLKTPTFCDEANMARLLAEVTVLIPGKGLLPLHRLVASNLPHEMLSMVLKQMLVWCSAVGEIVAKRVAYVLDLASLIQNGSDDDEGEMEM</sequence>
<protein>
    <recommendedName>
        <fullName evidence="2">arginyltransferase</fullName>
        <ecNumber evidence="2">2.3.2.8</ecNumber>
    </recommendedName>
</protein>
<evidence type="ECO:0000256" key="3">
    <source>
        <dbReference type="ARBA" id="ARBA00022679"/>
    </source>
</evidence>